<reference evidence="3 4" key="1">
    <citation type="submission" date="2018-08" db="EMBL/GenBank/DDBJ databases">
        <title>Meiothermus roseus NBRC 110900 genome sequencing project.</title>
        <authorList>
            <person name="Da Costa M.S."/>
            <person name="Albuquerque L."/>
            <person name="Raposo P."/>
            <person name="Froufe H.J.C."/>
            <person name="Barroso C.S."/>
            <person name="Egas C."/>
        </authorList>
    </citation>
    <scope>NUCLEOTIDE SEQUENCE [LARGE SCALE GENOMIC DNA]</scope>
    <source>
        <strain evidence="3 4">NBRC 110900</strain>
    </source>
</reference>
<gene>
    <name evidence="3" type="ORF">Mrose_00585</name>
</gene>
<dbReference type="AlphaFoldDB" id="A0A399EY86"/>
<evidence type="ECO:0000313" key="4">
    <source>
        <dbReference type="Proteomes" id="UP000265341"/>
    </source>
</evidence>
<protein>
    <submittedName>
        <fullName evidence="3">Universal stress protein family protein</fullName>
    </submittedName>
</protein>
<comment type="similarity">
    <text evidence="1">Belongs to the universal stress protein A family.</text>
</comment>
<evidence type="ECO:0000313" key="3">
    <source>
        <dbReference type="EMBL" id="RIH88978.1"/>
    </source>
</evidence>
<dbReference type="SUPFAM" id="SSF52402">
    <property type="entry name" value="Adenine nucleotide alpha hydrolases-like"/>
    <property type="match status" value="1"/>
</dbReference>
<dbReference type="RefSeq" id="WP_182482649.1">
    <property type="nucleotide sequence ID" value="NZ_QWLA01000006.1"/>
</dbReference>
<feature type="domain" description="UspA" evidence="2">
    <location>
        <begin position="3"/>
        <end position="148"/>
    </location>
</feature>
<dbReference type="Gene3D" id="3.40.50.12370">
    <property type="match status" value="1"/>
</dbReference>
<evidence type="ECO:0000259" key="2">
    <source>
        <dbReference type="Pfam" id="PF00582"/>
    </source>
</evidence>
<dbReference type="InterPro" id="IPR006016">
    <property type="entry name" value="UspA"/>
</dbReference>
<proteinExistence type="inferred from homology"/>
<dbReference type="Proteomes" id="UP000265341">
    <property type="component" value="Unassembled WGS sequence"/>
</dbReference>
<organism evidence="3 4">
    <name type="scientific">Calidithermus roseus</name>
    <dbReference type="NCBI Taxonomy" id="1644118"/>
    <lineage>
        <taxon>Bacteria</taxon>
        <taxon>Thermotogati</taxon>
        <taxon>Deinococcota</taxon>
        <taxon>Deinococci</taxon>
        <taxon>Thermales</taxon>
        <taxon>Thermaceae</taxon>
        <taxon>Calidithermus</taxon>
    </lineage>
</organism>
<sequence length="156" mass="17178">MDYKRILIPVYIGKNSQEVARRGLEIARHLRVRTCFLFVKDSTLQHYLSLTSYPSARPAHLEEEVTRAMDTIGQRTLENDLALARQMGVEANGILLEGKALQAILAEVRPGDLIVVGRRARGSLDHPSLGSLAQGLLEQAPVPVLTVRLGRAMAEA</sequence>
<evidence type="ECO:0000256" key="1">
    <source>
        <dbReference type="ARBA" id="ARBA00008791"/>
    </source>
</evidence>
<keyword evidence="4" id="KW-1185">Reference proteome</keyword>
<comment type="caution">
    <text evidence="3">The sequence shown here is derived from an EMBL/GenBank/DDBJ whole genome shotgun (WGS) entry which is preliminary data.</text>
</comment>
<dbReference type="PRINTS" id="PR01438">
    <property type="entry name" value="UNVRSLSTRESS"/>
</dbReference>
<dbReference type="InterPro" id="IPR006015">
    <property type="entry name" value="Universal_stress_UspA"/>
</dbReference>
<dbReference type="PANTHER" id="PTHR46268:SF6">
    <property type="entry name" value="UNIVERSAL STRESS PROTEIN UP12"/>
    <property type="match status" value="1"/>
</dbReference>
<accession>A0A399EY86</accession>
<name>A0A399EY86_9DEIN</name>
<dbReference type="Pfam" id="PF00582">
    <property type="entry name" value="Usp"/>
    <property type="match status" value="1"/>
</dbReference>
<dbReference type="CDD" id="cd00293">
    <property type="entry name" value="USP-like"/>
    <property type="match status" value="1"/>
</dbReference>
<dbReference type="EMBL" id="QWLA01000006">
    <property type="protein sequence ID" value="RIH88978.1"/>
    <property type="molecule type" value="Genomic_DNA"/>
</dbReference>
<dbReference type="PANTHER" id="PTHR46268">
    <property type="entry name" value="STRESS RESPONSE PROTEIN NHAX"/>
    <property type="match status" value="1"/>
</dbReference>